<feature type="transmembrane region" description="Helical" evidence="8">
    <location>
        <begin position="71"/>
        <end position="92"/>
    </location>
</feature>
<dbReference type="RefSeq" id="WP_130180673.1">
    <property type="nucleotide sequence ID" value="NZ_AP031416.1"/>
</dbReference>
<dbReference type="EMBL" id="CP039126">
    <property type="protein sequence ID" value="QMW80194.1"/>
    <property type="molecule type" value="Genomic_DNA"/>
</dbReference>
<evidence type="ECO:0000256" key="8">
    <source>
        <dbReference type="SAM" id="Phobius"/>
    </source>
</evidence>
<keyword evidence="3" id="KW-0813">Transport</keyword>
<keyword evidence="4" id="KW-1003">Cell membrane</keyword>
<evidence type="ECO:0000256" key="6">
    <source>
        <dbReference type="ARBA" id="ARBA00022989"/>
    </source>
</evidence>
<feature type="transmembrane region" description="Helical" evidence="8">
    <location>
        <begin position="286"/>
        <end position="308"/>
    </location>
</feature>
<gene>
    <name evidence="9" type="ORF">E5259_22860</name>
</gene>
<dbReference type="InterPro" id="IPR004776">
    <property type="entry name" value="Mem_transp_PIN-like"/>
</dbReference>
<dbReference type="GO" id="GO:0005886">
    <property type="term" value="C:plasma membrane"/>
    <property type="evidence" value="ECO:0007669"/>
    <property type="project" value="UniProtKB-SubCell"/>
</dbReference>
<feature type="transmembrane region" description="Helical" evidence="8">
    <location>
        <begin position="132"/>
        <end position="152"/>
    </location>
</feature>
<evidence type="ECO:0000256" key="2">
    <source>
        <dbReference type="ARBA" id="ARBA00010145"/>
    </source>
</evidence>
<keyword evidence="6 8" id="KW-1133">Transmembrane helix</keyword>
<evidence type="ECO:0000256" key="1">
    <source>
        <dbReference type="ARBA" id="ARBA00004651"/>
    </source>
</evidence>
<evidence type="ECO:0000256" key="5">
    <source>
        <dbReference type="ARBA" id="ARBA00022692"/>
    </source>
</evidence>
<organism evidence="9 10">
    <name type="scientific">Blautia producta</name>
    <dbReference type="NCBI Taxonomy" id="33035"/>
    <lineage>
        <taxon>Bacteria</taxon>
        <taxon>Bacillati</taxon>
        <taxon>Bacillota</taxon>
        <taxon>Clostridia</taxon>
        <taxon>Lachnospirales</taxon>
        <taxon>Lachnospiraceae</taxon>
        <taxon>Blautia</taxon>
    </lineage>
</organism>
<dbReference type="Pfam" id="PF03547">
    <property type="entry name" value="Mem_trans"/>
    <property type="match status" value="1"/>
</dbReference>
<dbReference type="PANTHER" id="PTHR36838">
    <property type="entry name" value="AUXIN EFFLUX CARRIER FAMILY PROTEIN"/>
    <property type="match status" value="1"/>
</dbReference>
<feature type="transmembrane region" description="Helical" evidence="8">
    <location>
        <begin position="229"/>
        <end position="249"/>
    </location>
</feature>
<evidence type="ECO:0000256" key="3">
    <source>
        <dbReference type="ARBA" id="ARBA00022448"/>
    </source>
</evidence>
<dbReference type="GeneID" id="75054378"/>
<dbReference type="PANTHER" id="PTHR36838:SF1">
    <property type="entry name" value="SLR1864 PROTEIN"/>
    <property type="match status" value="1"/>
</dbReference>
<dbReference type="AlphaFoldDB" id="A0A7G5N001"/>
<dbReference type="InterPro" id="IPR038770">
    <property type="entry name" value="Na+/solute_symporter_sf"/>
</dbReference>
<sequence>MNKKMSGLVVMKQMIIIFALIMAGFFLHKRRIISSAASKDMSALVLNLCSPALIISSMFSDLTSISRKNVGLVALIGVLCFAFLIILGFALTKILRVPVSQREAYILMTVFGNLGFIGLPVASAVLGPKSMVYVIVFNFLFNVVIFTFGIMLVKKGVDGVEQSWTDIFSPGFIACILAFIIYWFNIKIPADLQSLVNYCGNACTLLSLLVIGMSLVGMNLGSVFKNKRLLLFTAVRFIAVPIALALLLKPFLPDYIMRASVVLMMSLPVANMPMMMAEQYGKETTTISEGIILSTVLSAATISLVFLFV</sequence>
<dbReference type="Proteomes" id="UP000515789">
    <property type="component" value="Chromosome"/>
</dbReference>
<comment type="similarity">
    <text evidence="2">Belongs to the auxin efflux carrier (TC 2.A.69) family.</text>
</comment>
<feature type="transmembrane region" description="Helical" evidence="8">
    <location>
        <begin position="255"/>
        <end position="274"/>
    </location>
</feature>
<evidence type="ECO:0000256" key="7">
    <source>
        <dbReference type="ARBA" id="ARBA00023136"/>
    </source>
</evidence>
<protein>
    <submittedName>
        <fullName evidence="9">AEC family transporter</fullName>
    </submittedName>
</protein>
<keyword evidence="5 8" id="KW-0812">Transmembrane</keyword>
<comment type="subcellular location">
    <subcellularLocation>
        <location evidence="1">Cell membrane</location>
        <topology evidence="1">Multi-pass membrane protein</topology>
    </subcellularLocation>
</comment>
<feature type="transmembrane region" description="Helical" evidence="8">
    <location>
        <begin position="164"/>
        <end position="183"/>
    </location>
</feature>
<keyword evidence="7 8" id="KW-0472">Membrane</keyword>
<feature type="transmembrane region" description="Helical" evidence="8">
    <location>
        <begin position="40"/>
        <end position="59"/>
    </location>
</feature>
<evidence type="ECO:0000256" key="4">
    <source>
        <dbReference type="ARBA" id="ARBA00022475"/>
    </source>
</evidence>
<name>A0A7G5N001_9FIRM</name>
<feature type="transmembrane region" description="Helical" evidence="8">
    <location>
        <begin position="6"/>
        <end position="28"/>
    </location>
</feature>
<evidence type="ECO:0000313" key="9">
    <source>
        <dbReference type="EMBL" id="QMW80194.1"/>
    </source>
</evidence>
<proteinExistence type="inferred from homology"/>
<evidence type="ECO:0000313" key="10">
    <source>
        <dbReference type="Proteomes" id="UP000515789"/>
    </source>
</evidence>
<reference evidence="9 10" key="1">
    <citation type="submission" date="2019-04" db="EMBL/GenBank/DDBJ databases">
        <authorList>
            <person name="Schori C."/>
            <person name="Ahrens C."/>
        </authorList>
    </citation>
    <scope>NUCLEOTIDE SEQUENCE [LARGE SCALE GENOMIC DNA]</scope>
    <source>
        <strain evidence="9 10">DSM 2950</strain>
    </source>
</reference>
<feature type="transmembrane region" description="Helical" evidence="8">
    <location>
        <begin position="104"/>
        <end position="126"/>
    </location>
</feature>
<accession>A0A7G5N001</accession>
<dbReference type="Gene3D" id="1.20.1530.20">
    <property type="match status" value="2"/>
</dbReference>
<feature type="transmembrane region" description="Helical" evidence="8">
    <location>
        <begin position="195"/>
        <end position="217"/>
    </location>
</feature>
<dbReference type="GO" id="GO:0055085">
    <property type="term" value="P:transmembrane transport"/>
    <property type="evidence" value="ECO:0007669"/>
    <property type="project" value="InterPro"/>
</dbReference>